<dbReference type="RefSeq" id="WP_122264773.1">
    <property type="nucleotide sequence ID" value="NZ_JARAOR010000024.1"/>
</dbReference>
<dbReference type="AlphaFoldDB" id="A0A414FHQ2"/>
<name>A0A414FHQ2_9BACE</name>
<evidence type="ECO:0000313" key="2">
    <source>
        <dbReference type="Proteomes" id="UP000284689"/>
    </source>
</evidence>
<reference evidence="1 2" key="1">
    <citation type="submission" date="2018-08" db="EMBL/GenBank/DDBJ databases">
        <title>A genome reference for cultivated species of the human gut microbiota.</title>
        <authorList>
            <person name="Zou Y."/>
            <person name="Xue W."/>
            <person name="Luo G."/>
        </authorList>
    </citation>
    <scope>NUCLEOTIDE SEQUENCE [LARGE SCALE GENOMIC DNA]</scope>
    <source>
        <strain evidence="1 2">AM31-16AC</strain>
    </source>
</reference>
<gene>
    <name evidence="1" type="ORF">DW794_13640</name>
</gene>
<sequence>MKKIEDCYKTTYVVTFKVAGKDYVCIGKHYYPTKKQYGQKDYEQVIIDDIAGTFVEAHKKANKIFGSVTPNTLRVELKFED</sequence>
<protein>
    <submittedName>
        <fullName evidence="1">Uncharacterized protein</fullName>
    </submittedName>
</protein>
<evidence type="ECO:0000313" key="1">
    <source>
        <dbReference type="EMBL" id="RHD46766.1"/>
    </source>
</evidence>
<accession>A0A414FHQ2</accession>
<comment type="caution">
    <text evidence="1">The sequence shown here is derived from an EMBL/GenBank/DDBJ whole genome shotgun (WGS) entry which is preliminary data.</text>
</comment>
<organism evidence="1 2">
    <name type="scientific">Bacteroides caccae</name>
    <dbReference type="NCBI Taxonomy" id="47678"/>
    <lineage>
        <taxon>Bacteria</taxon>
        <taxon>Pseudomonadati</taxon>
        <taxon>Bacteroidota</taxon>
        <taxon>Bacteroidia</taxon>
        <taxon>Bacteroidales</taxon>
        <taxon>Bacteroidaceae</taxon>
        <taxon>Bacteroides</taxon>
    </lineage>
</organism>
<dbReference type="Proteomes" id="UP000284689">
    <property type="component" value="Unassembled WGS sequence"/>
</dbReference>
<proteinExistence type="predicted"/>
<dbReference type="EMBL" id="QSJD01000021">
    <property type="protein sequence ID" value="RHD46766.1"/>
    <property type="molecule type" value="Genomic_DNA"/>
</dbReference>